<evidence type="ECO:0000256" key="2">
    <source>
        <dbReference type="ARBA" id="ARBA00022517"/>
    </source>
</evidence>
<evidence type="ECO:0000256" key="3">
    <source>
        <dbReference type="ARBA" id="ARBA00022722"/>
    </source>
</evidence>
<keyword evidence="4 5" id="KW-0378">Hydrolase</keyword>
<dbReference type="AlphaFoldDB" id="A0A0G0VPJ4"/>
<comment type="similarity">
    <text evidence="5">Belongs to the YqgF HJR family.</text>
</comment>
<dbReference type="Pfam" id="PF03652">
    <property type="entry name" value="RuvX"/>
    <property type="match status" value="1"/>
</dbReference>
<proteinExistence type="inferred from homology"/>
<dbReference type="InterPro" id="IPR037027">
    <property type="entry name" value="YqgF/RNaseH-like_dom_sf"/>
</dbReference>
<dbReference type="Gene3D" id="3.30.420.140">
    <property type="entry name" value="YqgF/RNase H-like domain"/>
    <property type="match status" value="1"/>
</dbReference>
<comment type="function">
    <text evidence="5">Could be a nuclease involved in processing of the 5'-end of pre-16S rRNA.</text>
</comment>
<dbReference type="InterPro" id="IPR012337">
    <property type="entry name" value="RNaseH-like_sf"/>
</dbReference>
<keyword evidence="1 5" id="KW-0963">Cytoplasm</keyword>
<dbReference type="InterPro" id="IPR005227">
    <property type="entry name" value="YqgF"/>
</dbReference>
<gene>
    <name evidence="7" type="ORF">UU55_C0009G0012</name>
</gene>
<dbReference type="NCBIfam" id="TIGR00250">
    <property type="entry name" value="RNAse_H_YqgF"/>
    <property type="match status" value="1"/>
</dbReference>
<dbReference type="GO" id="GO:0005737">
    <property type="term" value="C:cytoplasm"/>
    <property type="evidence" value="ECO:0007669"/>
    <property type="project" value="UniProtKB-SubCell"/>
</dbReference>
<dbReference type="EC" id="3.1.-.-" evidence="5"/>
<reference evidence="7 8" key="1">
    <citation type="journal article" date="2015" name="Nature">
        <title>rRNA introns, odd ribosomes, and small enigmatic genomes across a large radiation of phyla.</title>
        <authorList>
            <person name="Brown C.T."/>
            <person name="Hug L.A."/>
            <person name="Thomas B.C."/>
            <person name="Sharon I."/>
            <person name="Castelle C.J."/>
            <person name="Singh A."/>
            <person name="Wilkins M.J."/>
            <person name="Williams K.H."/>
            <person name="Banfield J.F."/>
        </authorList>
    </citation>
    <scope>NUCLEOTIDE SEQUENCE [LARGE SCALE GENOMIC DNA]</scope>
</reference>
<dbReference type="EMBL" id="LCBB01000009">
    <property type="protein sequence ID" value="KKS02875.1"/>
    <property type="molecule type" value="Genomic_DNA"/>
</dbReference>
<comment type="subcellular location">
    <subcellularLocation>
        <location evidence="5">Cytoplasm</location>
    </subcellularLocation>
</comment>
<evidence type="ECO:0000256" key="4">
    <source>
        <dbReference type="ARBA" id="ARBA00022801"/>
    </source>
</evidence>
<evidence type="ECO:0000256" key="1">
    <source>
        <dbReference type="ARBA" id="ARBA00022490"/>
    </source>
</evidence>
<evidence type="ECO:0000313" key="8">
    <source>
        <dbReference type="Proteomes" id="UP000033947"/>
    </source>
</evidence>
<evidence type="ECO:0000313" key="7">
    <source>
        <dbReference type="EMBL" id="KKS02875.1"/>
    </source>
</evidence>
<dbReference type="InterPro" id="IPR006641">
    <property type="entry name" value="YqgF/RNaseH-like_dom"/>
</dbReference>
<keyword evidence="3 5" id="KW-0540">Nuclease</keyword>
<keyword evidence="2 5" id="KW-0690">Ribosome biogenesis</keyword>
<dbReference type="PANTHER" id="PTHR33317">
    <property type="entry name" value="POLYNUCLEOTIDYL TRANSFERASE, RIBONUCLEASE H-LIKE SUPERFAMILY PROTEIN"/>
    <property type="match status" value="1"/>
</dbReference>
<feature type="domain" description="YqgF/RNase H-like" evidence="6">
    <location>
        <begin position="11"/>
        <end position="109"/>
    </location>
</feature>
<dbReference type="HAMAP" id="MF_00651">
    <property type="entry name" value="Nuclease_YqgF"/>
    <property type="match status" value="1"/>
</dbReference>
<evidence type="ECO:0000256" key="5">
    <source>
        <dbReference type="HAMAP-Rule" id="MF_00651"/>
    </source>
</evidence>
<dbReference type="GO" id="GO:0016788">
    <property type="term" value="F:hydrolase activity, acting on ester bonds"/>
    <property type="evidence" value="ECO:0007669"/>
    <property type="project" value="UniProtKB-UniRule"/>
</dbReference>
<dbReference type="GO" id="GO:0004518">
    <property type="term" value="F:nuclease activity"/>
    <property type="evidence" value="ECO:0007669"/>
    <property type="project" value="UniProtKB-KW"/>
</dbReference>
<protein>
    <recommendedName>
        <fullName evidence="5">Putative pre-16S rRNA nuclease</fullName>
        <ecNumber evidence="5">3.1.-.-</ecNumber>
    </recommendedName>
</protein>
<comment type="caution">
    <text evidence="7">The sequence shown here is derived from an EMBL/GenBank/DDBJ whole genome shotgun (WGS) entry which is preliminary data.</text>
</comment>
<dbReference type="SMART" id="SM00732">
    <property type="entry name" value="YqgFc"/>
    <property type="match status" value="1"/>
</dbReference>
<dbReference type="SUPFAM" id="SSF53098">
    <property type="entry name" value="Ribonuclease H-like"/>
    <property type="match status" value="1"/>
</dbReference>
<evidence type="ECO:0000259" key="6">
    <source>
        <dbReference type="SMART" id="SM00732"/>
    </source>
</evidence>
<accession>A0A0G0VPJ4</accession>
<dbReference type="PANTHER" id="PTHR33317:SF4">
    <property type="entry name" value="POLYNUCLEOTIDYL TRANSFERASE, RIBONUCLEASE H-LIKE SUPERFAMILY PROTEIN"/>
    <property type="match status" value="1"/>
</dbReference>
<name>A0A0G0VPJ4_UNCKA</name>
<dbReference type="CDD" id="cd16964">
    <property type="entry name" value="YqgF"/>
    <property type="match status" value="1"/>
</dbReference>
<organism evidence="7 8">
    <name type="scientific">candidate division WWE3 bacterium GW2011_GWC2_41_23</name>
    <dbReference type="NCBI Taxonomy" id="1619123"/>
    <lineage>
        <taxon>Bacteria</taxon>
        <taxon>Katanobacteria</taxon>
    </lineage>
</organism>
<sequence>MSKKKQTLADKSYLGIDYGTTNIGIALGKNGFVTPLKIISGKSDNTAISQLIRVALENKAEAFVMGLPLTAEGKETAQSLKNRKFAKLLKILSKKPVIFTNEEDSTQEAFQSMTIQKSTRKSKAYSDDIAAAIILRRFFQEPSKEV</sequence>
<dbReference type="GO" id="GO:0000967">
    <property type="term" value="P:rRNA 5'-end processing"/>
    <property type="evidence" value="ECO:0007669"/>
    <property type="project" value="UniProtKB-UniRule"/>
</dbReference>
<dbReference type="Proteomes" id="UP000033947">
    <property type="component" value="Unassembled WGS sequence"/>
</dbReference>